<dbReference type="InterPro" id="IPR001732">
    <property type="entry name" value="UDP-Glc/GDP-Man_DH_N"/>
</dbReference>
<evidence type="ECO:0000259" key="8">
    <source>
        <dbReference type="SMART" id="SM00984"/>
    </source>
</evidence>
<evidence type="ECO:0000256" key="1">
    <source>
        <dbReference type="ARBA" id="ARBA00012935"/>
    </source>
</evidence>
<reference evidence="10" key="1">
    <citation type="submission" date="2016-10" db="EMBL/GenBank/DDBJ databases">
        <authorList>
            <person name="Varghese N."/>
            <person name="Submissions S."/>
        </authorList>
    </citation>
    <scope>NUCLEOTIDE SEQUENCE [LARGE SCALE GENOMIC DNA]</scope>
    <source>
        <strain evidence="10">IBRC-M 10043</strain>
    </source>
</reference>
<dbReference type="Pfam" id="PF00984">
    <property type="entry name" value="UDPG_MGDP_dh"/>
    <property type="match status" value="1"/>
</dbReference>
<dbReference type="InterPro" id="IPR036220">
    <property type="entry name" value="UDP-Glc/GDP-Man_DH_C_sf"/>
</dbReference>
<protein>
    <recommendedName>
        <fullName evidence="2">UDP-N-acetyl-D-mannosamine dehydrogenase</fullName>
        <ecNumber evidence="1">1.1.1.336</ecNumber>
    </recommendedName>
    <alternativeName>
        <fullName evidence="5">UDP-ManNAc 6-dehydrogenase</fullName>
    </alternativeName>
</protein>
<accession>A0A1H8SHI7</accession>
<dbReference type="SUPFAM" id="SSF52413">
    <property type="entry name" value="UDP-glucose/GDP-mannose dehydrogenase C-terminal domain"/>
    <property type="match status" value="1"/>
</dbReference>
<dbReference type="Pfam" id="PF03720">
    <property type="entry name" value="UDPG_MGDP_dh_C"/>
    <property type="match status" value="1"/>
</dbReference>
<dbReference type="GO" id="GO:0051287">
    <property type="term" value="F:NAD binding"/>
    <property type="evidence" value="ECO:0007669"/>
    <property type="project" value="InterPro"/>
</dbReference>
<dbReference type="SMART" id="SM00984">
    <property type="entry name" value="UDPG_MGDP_dh_C"/>
    <property type="match status" value="1"/>
</dbReference>
<dbReference type="Proteomes" id="UP000198775">
    <property type="component" value="Unassembled WGS sequence"/>
</dbReference>
<dbReference type="EC" id="1.1.1.336" evidence="1"/>
<evidence type="ECO:0000256" key="4">
    <source>
        <dbReference type="ARBA" id="ARBA00023027"/>
    </source>
</evidence>
<dbReference type="InterPro" id="IPR028359">
    <property type="entry name" value="UDP_ManNAc/GlcNAc_DH"/>
</dbReference>
<evidence type="ECO:0000313" key="10">
    <source>
        <dbReference type="Proteomes" id="UP000198775"/>
    </source>
</evidence>
<dbReference type="InterPro" id="IPR014027">
    <property type="entry name" value="UDP-Glc/GDP-Man_DH_C"/>
</dbReference>
<gene>
    <name evidence="9" type="ORF">SAMN05216388_101935</name>
</gene>
<dbReference type="SUPFAM" id="SSF51735">
    <property type="entry name" value="NAD(P)-binding Rossmann-fold domains"/>
    <property type="match status" value="1"/>
</dbReference>
<evidence type="ECO:0000313" key="9">
    <source>
        <dbReference type="EMBL" id="SEO78131.1"/>
    </source>
</evidence>
<dbReference type="SUPFAM" id="SSF48179">
    <property type="entry name" value="6-phosphogluconate dehydrogenase C-terminal domain-like"/>
    <property type="match status" value="1"/>
</dbReference>
<dbReference type="InterPro" id="IPR014026">
    <property type="entry name" value="UDP-Glc/GDP-Man_DH_dimer"/>
</dbReference>
<organism evidence="9 10">
    <name type="scientific">Halorientalis persicus</name>
    <dbReference type="NCBI Taxonomy" id="1367881"/>
    <lineage>
        <taxon>Archaea</taxon>
        <taxon>Methanobacteriati</taxon>
        <taxon>Methanobacteriota</taxon>
        <taxon>Stenosarchaea group</taxon>
        <taxon>Halobacteria</taxon>
        <taxon>Halobacteriales</taxon>
        <taxon>Haloarculaceae</taxon>
        <taxon>Halorientalis</taxon>
    </lineage>
</organism>
<dbReference type="AlphaFoldDB" id="A0A1H8SHI7"/>
<dbReference type="GO" id="GO:0016628">
    <property type="term" value="F:oxidoreductase activity, acting on the CH-CH group of donors, NAD or NADP as acceptor"/>
    <property type="evidence" value="ECO:0007669"/>
    <property type="project" value="InterPro"/>
</dbReference>
<evidence type="ECO:0000256" key="2">
    <source>
        <dbReference type="ARBA" id="ARBA00016796"/>
    </source>
</evidence>
<dbReference type="GO" id="GO:0000271">
    <property type="term" value="P:polysaccharide biosynthetic process"/>
    <property type="evidence" value="ECO:0007669"/>
    <property type="project" value="InterPro"/>
</dbReference>
<keyword evidence="3" id="KW-0560">Oxidoreductase</keyword>
<dbReference type="NCBIfam" id="TIGR03026">
    <property type="entry name" value="NDP-sugDHase"/>
    <property type="match status" value="1"/>
</dbReference>
<evidence type="ECO:0000256" key="6">
    <source>
        <dbReference type="ARBA" id="ARBA00049130"/>
    </source>
</evidence>
<evidence type="ECO:0000256" key="7">
    <source>
        <dbReference type="PIRNR" id="PIRNR000124"/>
    </source>
</evidence>
<keyword evidence="10" id="KW-1185">Reference proteome</keyword>
<dbReference type="EMBL" id="FOCX01000019">
    <property type="protein sequence ID" value="SEO78131.1"/>
    <property type="molecule type" value="Genomic_DNA"/>
</dbReference>
<dbReference type="InterPro" id="IPR036291">
    <property type="entry name" value="NAD(P)-bd_dom_sf"/>
</dbReference>
<dbReference type="RefSeq" id="WP_092662389.1">
    <property type="nucleotide sequence ID" value="NZ_FOCX01000019.1"/>
</dbReference>
<dbReference type="OrthoDB" id="372050at2157"/>
<keyword evidence="4" id="KW-0520">NAD</keyword>
<evidence type="ECO:0000256" key="5">
    <source>
        <dbReference type="ARBA" id="ARBA00030172"/>
    </source>
</evidence>
<dbReference type="Gene3D" id="3.40.50.720">
    <property type="entry name" value="NAD(P)-binding Rossmann-like Domain"/>
    <property type="match status" value="2"/>
</dbReference>
<dbReference type="PANTHER" id="PTHR43491:SF5">
    <property type="entry name" value="UDP-N-ACETYL-D-MANNOSAMINE DEHYDROGENASE"/>
    <property type="match status" value="1"/>
</dbReference>
<feature type="domain" description="UDP-glucose/GDP-mannose dehydrogenase C-terminal" evidence="8">
    <location>
        <begin position="345"/>
        <end position="438"/>
    </location>
</feature>
<evidence type="ECO:0000256" key="3">
    <source>
        <dbReference type="ARBA" id="ARBA00023002"/>
    </source>
</evidence>
<comment type="similarity">
    <text evidence="7">Belongs to the UDP-glucose/GDP-mannose dehydrogenase family.</text>
</comment>
<comment type="catalytic activity">
    <reaction evidence="6">
        <text>UDP-N-acetyl-alpha-D-mannosamine + 2 NAD(+) + H2O = UDP-N-acetyl-alpha-D-mannosaminouronate + 2 NADH + 3 H(+)</text>
        <dbReference type="Rhea" id="RHEA:25780"/>
        <dbReference type="ChEBI" id="CHEBI:15377"/>
        <dbReference type="ChEBI" id="CHEBI:15378"/>
        <dbReference type="ChEBI" id="CHEBI:57540"/>
        <dbReference type="ChEBI" id="CHEBI:57945"/>
        <dbReference type="ChEBI" id="CHEBI:68623"/>
        <dbReference type="ChEBI" id="CHEBI:70731"/>
        <dbReference type="EC" id="1.1.1.336"/>
    </reaction>
</comment>
<dbReference type="InterPro" id="IPR017476">
    <property type="entry name" value="UDP-Glc/GDP-Man"/>
</dbReference>
<dbReference type="PIRSF" id="PIRSF000124">
    <property type="entry name" value="UDPglc_GDPman_dh"/>
    <property type="match status" value="1"/>
</dbReference>
<proteinExistence type="inferred from homology"/>
<dbReference type="InterPro" id="IPR008927">
    <property type="entry name" value="6-PGluconate_DH-like_C_sf"/>
</dbReference>
<name>A0A1H8SHI7_9EURY</name>
<sequence>MHQEPESSVSLYGGSSPAAGQDTAIRAGQVPVTVYGLGKMGLPLATVLAEVTGNTIGVDVDPSVVGAVNDGDCPVTGEPGLPDVLRTVVADGSLVATTEGDAAADSATVHVVIVPTLVEDGSPDLTTLRAAVSAVASGLDPGDLVCIESTVPPGTCDGVVLQQLIAESDCERGEFGVAFCPERTASGRALRDVRGAYPKVVGGVDDESTQAAEALYDVVTDNEVHTVGDATTAECVKIFEGVYRDVNIALANELATLAEELGIDVFEAIETANAQPYCDLHRPGSGVGGHCIPYYPYFLIDTCDTGTPLLRRARRINDAMPAYTVGKLCEGLGERGLALSDATVAVLGFAYRPGVDETRESPGVAIASLLRDAGAAVVGVDPVVDLDTADVRSVPIEDLTGMDLDALILATAHEEFDDIDWSVFESPILVDGRNALDDAAGVADAVMTIGIGERARD</sequence>
<dbReference type="PIRSF" id="PIRSF500136">
    <property type="entry name" value="UDP_ManNAc_DH"/>
    <property type="match status" value="1"/>
</dbReference>
<dbReference type="Pfam" id="PF03721">
    <property type="entry name" value="UDPG_MGDP_dh_N"/>
    <property type="match status" value="1"/>
</dbReference>
<dbReference type="PANTHER" id="PTHR43491">
    <property type="entry name" value="UDP-N-ACETYL-D-MANNOSAMINE DEHYDROGENASE"/>
    <property type="match status" value="1"/>
</dbReference>
<dbReference type="GO" id="GO:0089714">
    <property type="term" value="F:UDP-N-acetyl-D-mannosamine dehydrogenase activity"/>
    <property type="evidence" value="ECO:0007669"/>
    <property type="project" value="UniProtKB-EC"/>
</dbReference>